<dbReference type="PROSITE" id="PS50893">
    <property type="entry name" value="ABC_TRANSPORTER_2"/>
    <property type="match status" value="1"/>
</dbReference>
<dbReference type="GO" id="GO:0140359">
    <property type="term" value="F:ABC-type transporter activity"/>
    <property type="evidence" value="ECO:0007669"/>
    <property type="project" value="InterPro"/>
</dbReference>
<dbReference type="InterPro" id="IPR036640">
    <property type="entry name" value="ABC1_TM_sf"/>
</dbReference>
<dbReference type="InterPro" id="IPR011527">
    <property type="entry name" value="ABC1_TM_dom"/>
</dbReference>
<gene>
    <name evidence="10" type="ORF">DUT91_23325</name>
</gene>
<evidence type="ECO:0000256" key="6">
    <source>
        <dbReference type="ARBA" id="ARBA00023136"/>
    </source>
</evidence>
<proteinExistence type="predicted"/>
<feature type="transmembrane region" description="Helical" evidence="7">
    <location>
        <begin position="144"/>
        <end position="177"/>
    </location>
</feature>
<dbReference type="EMBL" id="QOZG01000026">
    <property type="protein sequence ID" value="RCS21551.1"/>
    <property type="molecule type" value="Genomic_DNA"/>
</dbReference>
<dbReference type="SUPFAM" id="SSF52540">
    <property type="entry name" value="P-loop containing nucleoside triphosphate hydrolases"/>
    <property type="match status" value="1"/>
</dbReference>
<dbReference type="OrthoDB" id="9804259at2"/>
<dbReference type="SMART" id="SM00382">
    <property type="entry name" value="AAA"/>
    <property type="match status" value="1"/>
</dbReference>
<comment type="subcellular location">
    <subcellularLocation>
        <location evidence="1">Cell membrane</location>
        <topology evidence="1">Multi-pass membrane protein</topology>
    </subcellularLocation>
</comment>
<keyword evidence="6 7" id="KW-0472">Membrane</keyword>
<comment type="caution">
    <text evidence="10">The sequence shown here is derived from an EMBL/GenBank/DDBJ whole genome shotgun (WGS) entry which is preliminary data.</text>
</comment>
<dbReference type="GO" id="GO:0005524">
    <property type="term" value="F:ATP binding"/>
    <property type="evidence" value="ECO:0007669"/>
    <property type="project" value="UniProtKB-KW"/>
</dbReference>
<dbReference type="InterPro" id="IPR027417">
    <property type="entry name" value="P-loop_NTPase"/>
</dbReference>
<evidence type="ECO:0000256" key="4">
    <source>
        <dbReference type="ARBA" id="ARBA00022840"/>
    </source>
</evidence>
<keyword evidence="5 7" id="KW-1133">Transmembrane helix</keyword>
<reference evidence="10 11" key="1">
    <citation type="submission" date="2018-07" db="EMBL/GenBank/DDBJ databases">
        <title>The draft genome of Phyllobacterium salinisoli.</title>
        <authorList>
            <person name="Liu L."/>
            <person name="Li L."/>
            <person name="Zhang X."/>
            <person name="Liang L."/>
        </authorList>
    </citation>
    <scope>NUCLEOTIDE SEQUENCE [LARGE SCALE GENOMIC DNA]</scope>
    <source>
        <strain evidence="10 11">LLAN61</strain>
    </source>
</reference>
<evidence type="ECO:0000259" key="9">
    <source>
        <dbReference type="PROSITE" id="PS50929"/>
    </source>
</evidence>
<keyword evidence="2 7" id="KW-0812">Transmembrane</keyword>
<dbReference type="GO" id="GO:0016887">
    <property type="term" value="F:ATP hydrolysis activity"/>
    <property type="evidence" value="ECO:0007669"/>
    <property type="project" value="InterPro"/>
</dbReference>
<dbReference type="PROSITE" id="PS50929">
    <property type="entry name" value="ABC_TM1F"/>
    <property type="match status" value="1"/>
</dbReference>
<evidence type="ECO:0000256" key="7">
    <source>
        <dbReference type="SAM" id="Phobius"/>
    </source>
</evidence>
<evidence type="ECO:0000256" key="3">
    <source>
        <dbReference type="ARBA" id="ARBA00022741"/>
    </source>
</evidence>
<evidence type="ECO:0000256" key="2">
    <source>
        <dbReference type="ARBA" id="ARBA00022692"/>
    </source>
</evidence>
<keyword evidence="3" id="KW-0547">Nucleotide-binding</keyword>
<dbReference type="PANTHER" id="PTHR24221:SF654">
    <property type="entry name" value="ATP-BINDING CASSETTE SUB-FAMILY B MEMBER 6"/>
    <property type="match status" value="1"/>
</dbReference>
<dbReference type="Pfam" id="PF00005">
    <property type="entry name" value="ABC_tran"/>
    <property type="match status" value="1"/>
</dbReference>
<evidence type="ECO:0000256" key="1">
    <source>
        <dbReference type="ARBA" id="ARBA00004651"/>
    </source>
</evidence>
<dbReference type="AlphaFoldDB" id="A0A368JX72"/>
<protein>
    <submittedName>
        <fullName evidence="10">ABC transporter ATP-binding protein</fullName>
    </submittedName>
</protein>
<dbReference type="InterPro" id="IPR039421">
    <property type="entry name" value="Type_1_exporter"/>
</dbReference>
<dbReference type="RefSeq" id="WP_114442826.1">
    <property type="nucleotide sequence ID" value="NZ_QOZG01000026.1"/>
</dbReference>
<evidence type="ECO:0000313" key="10">
    <source>
        <dbReference type="EMBL" id="RCS21551.1"/>
    </source>
</evidence>
<evidence type="ECO:0000313" key="11">
    <source>
        <dbReference type="Proteomes" id="UP000253420"/>
    </source>
</evidence>
<name>A0A368JX72_9HYPH</name>
<dbReference type="Gene3D" id="1.20.1560.10">
    <property type="entry name" value="ABC transporter type 1, transmembrane domain"/>
    <property type="match status" value="1"/>
</dbReference>
<dbReference type="Proteomes" id="UP000253420">
    <property type="component" value="Unassembled WGS sequence"/>
</dbReference>
<dbReference type="InterPro" id="IPR003593">
    <property type="entry name" value="AAA+_ATPase"/>
</dbReference>
<dbReference type="InterPro" id="IPR003439">
    <property type="entry name" value="ABC_transporter-like_ATP-bd"/>
</dbReference>
<dbReference type="GO" id="GO:0005886">
    <property type="term" value="C:plasma membrane"/>
    <property type="evidence" value="ECO:0007669"/>
    <property type="project" value="UniProtKB-SubCell"/>
</dbReference>
<feature type="transmembrane region" description="Helical" evidence="7">
    <location>
        <begin position="253"/>
        <end position="269"/>
    </location>
</feature>
<feature type="domain" description="ABC transmembrane type-1" evidence="9">
    <location>
        <begin position="27"/>
        <end position="310"/>
    </location>
</feature>
<dbReference type="SUPFAM" id="SSF90123">
    <property type="entry name" value="ABC transporter transmembrane region"/>
    <property type="match status" value="1"/>
</dbReference>
<feature type="transmembrane region" description="Helical" evidence="7">
    <location>
        <begin position="281"/>
        <end position="299"/>
    </location>
</feature>
<organism evidence="10 11">
    <name type="scientific">Phyllobacterium salinisoli</name>
    <dbReference type="NCBI Taxonomy" id="1899321"/>
    <lineage>
        <taxon>Bacteria</taxon>
        <taxon>Pseudomonadati</taxon>
        <taxon>Pseudomonadota</taxon>
        <taxon>Alphaproteobacteria</taxon>
        <taxon>Hyphomicrobiales</taxon>
        <taxon>Phyllobacteriaceae</taxon>
        <taxon>Phyllobacterium</taxon>
    </lineage>
</organism>
<evidence type="ECO:0000259" key="8">
    <source>
        <dbReference type="PROSITE" id="PS50893"/>
    </source>
</evidence>
<evidence type="ECO:0000256" key="5">
    <source>
        <dbReference type="ARBA" id="ARBA00022989"/>
    </source>
</evidence>
<feature type="domain" description="ABC transporter" evidence="8">
    <location>
        <begin position="341"/>
        <end position="549"/>
    </location>
</feature>
<dbReference type="Gene3D" id="3.40.50.300">
    <property type="entry name" value="P-loop containing nucleotide triphosphate hydrolases"/>
    <property type="match status" value="1"/>
</dbReference>
<dbReference type="PANTHER" id="PTHR24221">
    <property type="entry name" value="ATP-BINDING CASSETTE SUB-FAMILY B"/>
    <property type="match status" value="1"/>
</dbReference>
<sequence length="549" mass="59829">MKKTIQLIANINLLRGIIQPETIRSTIAVAALATLSAAMLALQPFILARAAISVAQDRMLFSILAVYITIGFVSGICTAAAAYFTLRSRERVGCDIAMATLVALLRPDKTFWRHSITELMYAYAKGRQATHAIISDLLMDLVPYLASLVILISLVAVTVSWPTAVVILITAALFIGLNLRDVGKEYALSLAFDMAEKEFTANIANAHELGEIVRSFGTETFLIRTLEEQLIAFDIQVGRHARHYFIKHIRLELIRWGGLVSAISVYLFGLDAEAGINAESIGGLVALILAYLQLIAPIVDLSRSAERVTQASASMEIAADVLKDARRDTPPPPFLKPVENFAFENVITMAGDRSLGAPRSAEWQRGDVVAFEGPSGIGKSTLARTLAGLISAVSGKAVVDGKPYILPAQGNDLRHHVLYVPQVDYVFAGTIMENIRLGDYSITDKMIEEAAQQLGILDMLTTRGLTLQAQIGDRGADWSGGERRRIALARAFVRNAGVLILDEPTTNLDQGAATMILSAFRERFKQSILVIISHDIIAPPPNKRITWQV</sequence>
<keyword evidence="11" id="KW-1185">Reference proteome</keyword>
<feature type="transmembrane region" description="Helical" evidence="7">
    <location>
        <begin position="27"/>
        <end position="48"/>
    </location>
</feature>
<feature type="transmembrane region" description="Helical" evidence="7">
    <location>
        <begin position="60"/>
        <end position="84"/>
    </location>
</feature>
<accession>A0A368JX72</accession>
<keyword evidence="4 10" id="KW-0067">ATP-binding</keyword>